<evidence type="ECO:0000313" key="2">
    <source>
        <dbReference type="Proteomes" id="UP001055879"/>
    </source>
</evidence>
<keyword evidence="2" id="KW-1185">Reference proteome</keyword>
<sequence length="69" mass="7804">MRNHDCITRTKMGKNLCNFDGPPQFLKRWGLIDSVVSVVIFRYSDIQKAVGLLPSQTTPTPLSLFPEKP</sequence>
<comment type="caution">
    <text evidence="1">The sequence shown here is derived from an EMBL/GenBank/DDBJ whole genome shotgun (WGS) entry which is preliminary data.</text>
</comment>
<evidence type="ECO:0000313" key="1">
    <source>
        <dbReference type="EMBL" id="KAI3701519.1"/>
    </source>
</evidence>
<protein>
    <submittedName>
        <fullName evidence="1">Uncharacterized protein</fullName>
    </submittedName>
</protein>
<reference evidence="2" key="1">
    <citation type="journal article" date="2022" name="Mol. Ecol. Resour.">
        <title>The genomes of chicory, endive, great burdock and yacon provide insights into Asteraceae palaeo-polyploidization history and plant inulin production.</title>
        <authorList>
            <person name="Fan W."/>
            <person name="Wang S."/>
            <person name="Wang H."/>
            <person name="Wang A."/>
            <person name="Jiang F."/>
            <person name="Liu H."/>
            <person name="Zhao H."/>
            <person name="Xu D."/>
            <person name="Zhang Y."/>
        </authorList>
    </citation>
    <scope>NUCLEOTIDE SEQUENCE [LARGE SCALE GENOMIC DNA]</scope>
    <source>
        <strain evidence="2">cv. Niubang</strain>
    </source>
</reference>
<dbReference type="Proteomes" id="UP001055879">
    <property type="component" value="Linkage Group LG09"/>
</dbReference>
<accession>A0ACB8ZU57</accession>
<dbReference type="EMBL" id="CM042055">
    <property type="protein sequence ID" value="KAI3701519.1"/>
    <property type="molecule type" value="Genomic_DNA"/>
</dbReference>
<name>A0ACB8ZU57_ARCLA</name>
<proteinExistence type="predicted"/>
<gene>
    <name evidence="1" type="ORF">L6452_26664</name>
</gene>
<organism evidence="1 2">
    <name type="scientific">Arctium lappa</name>
    <name type="common">Greater burdock</name>
    <name type="synonym">Lappa major</name>
    <dbReference type="NCBI Taxonomy" id="4217"/>
    <lineage>
        <taxon>Eukaryota</taxon>
        <taxon>Viridiplantae</taxon>
        <taxon>Streptophyta</taxon>
        <taxon>Embryophyta</taxon>
        <taxon>Tracheophyta</taxon>
        <taxon>Spermatophyta</taxon>
        <taxon>Magnoliopsida</taxon>
        <taxon>eudicotyledons</taxon>
        <taxon>Gunneridae</taxon>
        <taxon>Pentapetalae</taxon>
        <taxon>asterids</taxon>
        <taxon>campanulids</taxon>
        <taxon>Asterales</taxon>
        <taxon>Asteraceae</taxon>
        <taxon>Carduoideae</taxon>
        <taxon>Cardueae</taxon>
        <taxon>Arctiinae</taxon>
        <taxon>Arctium</taxon>
    </lineage>
</organism>
<reference evidence="1 2" key="2">
    <citation type="journal article" date="2022" name="Mol. Ecol. Resour.">
        <title>The genomes of chicory, endive, great burdock and yacon provide insights into Asteraceae paleo-polyploidization history and plant inulin production.</title>
        <authorList>
            <person name="Fan W."/>
            <person name="Wang S."/>
            <person name="Wang H."/>
            <person name="Wang A."/>
            <person name="Jiang F."/>
            <person name="Liu H."/>
            <person name="Zhao H."/>
            <person name="Xu D."/>
            <person name="Zhang Y."/>
        </authorList>
    </citation>
    <scope>NUCLEOTIDE SEQUENCE [LARGE SCALE GENOMIC DNA]</scope>
    <source>
        <strain evidence="2">cv. Niubang</strain>
    </source>
</reference>